<dbReference type="AlphaFoldDB" id="A0AA47B3H6"/>
<organism evidence="1 2">
    <name type="scientific">Lactobacillus helsingborgensis</name>
    <dbReference type="NCBI Taxonomy" id="1218494"/>
    <lineage>
        <taxon>Bacteria</taxon>
        <taxon>Bacillati</taxon>
        <taxon>Bacillota</taxon>
        <taxon>Bacilli</taxon>
        <taxon>Lactobacillales</taxon>
        <taxon>Lactobacillaceae</taxon>
        <taxon>Lactobacillus</taxon>
    </lineage>
</organism>
<dbReference type="Proteomes" id="UP001164557">
    <property type="component" value="Chromosome"/>
</dbReference>
<accession>A0AA47B3H6</accession>
<proteinExistence type="predicted"/>
<evidence type="ECO:0000313" key="1">
    <source>
        <dbReference type="EMBL" id="UZX29457.1"/>
    </source>
</evidence>
<evidence type="ECO:0000313" key="2">
    <source>
        <dbReference type="Proteomes" id="UP001164557"/>
    </source>
</evidence>
<name>A0AA47B3H6_9LACO</name>
<reference evidence="1" key="1">
    <citation type="submission" date="2021-09" db="EMBL/GenBank/DDBJ databases">
        <title>Lactobacillus species from Apis mellifera, Switzerland.</title>
        <authorList>
            <person name="Pfister J."/>
            <person name="Brown A."/>
            <person name="Neumann P."/>
            <person name="Collaud A."/>
            <person name="Retschnig G."/>
            <person name="Perreten V."/>
        </authorList>
    </citation>
    <scope>NUCLEOTIDE SEQUENCE</scope>
    <source>
        <strain evidence="1">IBH002</strain>
    </source>
</reference>
<protein>
    <submittedName>
        <fullName evidence="1">Uncharacterized protein</fullName>
    </submittedName>
</protein>
<gene>
    <name evidence="1" type="ORF">LDX53_07755</name>
</gene>
<sequence>MISKESDIWNLPANKKYRIWSQKLLQERIEDKEVVKYVVNDDCYCVNPATIALYQFQKQPLLGKYKSVIFDCQQGIILSCRSTKAHLTSFSQRCLFAGLEFQREFARHINLAGHNVIATGRLAYFSLRSYNTGNIDWVALHNMVGFKTLRNNVTAFETLKHNQFSYIFTYEDCSRHIPHKVSDSLFFNHALYLLSTSHLEQNLGWQVKSFQGKSLIDQASYFHPHQSLKELSLKTVMSELLAKKHIRYGNYLADYYELPQLLDAHHIAYANSRRPDTLF</sequence>
<dbReference type="RefSeq" id="WP_046327664.1">
    <property type="nucleotide sequence ID" value="NZ_CP084389.1"/>
</dbReference>
<dbReference type="EMBL" id="CP084389">
    <property type="protein sequence ID" value="UZX29457.1"/>
    <property type="molecule type" value="Genomic_DNA"/>
</dbReference>
<keyword evidence="2" id="KW-1185">Reference proteome</keyword>